<dbReference type="Pfam" id="PF00182">
    <property type="entry name" value="Glyco_hydro_19"/>
    <property type="match status" value="1"/>
</dbReference>
<sequence length="1076" mass="120797">MSKKGVAKISGNPSPKVGEKTAYTITDWYPSTPTKERNPDLVTWELFKKRSDGSYTSTNIKKKGDGNFTFGEVAAKNTYRLEAYLHEPEGQGSTTIDITPQPAGVPQINKVELRYVDDSPGTVFSYNEKLVAKAQCVNLTGKKLLFTLWEDDASDDGHDSKNLFVDSKEGIVDRTGNAAAEFVLSKALMQKAAQGEKDPKKLEFYVTVEYYKDKKHATNNVDVQNPEYKEPAKQPKEEPKQPASSPSQNNNPSNNTPAKTQDQPASKKEEKDVGDNSQKPDAVKETKGTVEPEKKPAVPNPEGKTTSVVEEPKTESLLDAFFAKEEFTQPTDDADGTYKYTFAKDNNNINKENIAKVIKGKVDPAVKKDKKYAKLDDIKNALSKTSYKKGESISFSLYKLGPVMVRINNAPLEEEIFVVAKTMLLDGKEVSINIREKEEYLVAKDANLPVIEAKENGAELTTLKATAEKGIAKVKIKLRPKSDETLKEWRDKLIGKKDGTYTYKFGGDGNKTSTAEEKKRIAGIITNKIKDELAKQEKLTKSDVIIKALTKEIYNKGEEVTFDVFKKMTEFLWLKAECTGNIKKHEGEFLKKEGAYFEIAKKCPRCEAEITVDEFKLMYPDTSQLFTLGTNSFGSPTIETFLKSLNKTFKEFKINTCVKKAFFMAQITKETGSFSRADENLYYTTEAALHSFWTKASHPRLYSNPSEFFKSPEKLGNYVYRGIAENGDEASGDGYKYRGRGLIQITRKKGFRRFGEYAGKDLVADPDLLLGDLDLATRSAGWYWLHGVLLGDGSEKDLNGVADKGDFKEVTRLIHGSTNDVSARETILTKIKEVLKTDECQATNTGDSDVEYHIQSTGEIQYKFKNEKRESAAYFYHDSTGNVHDLGKYKLVKVKENYGGVYKDKLGKDTENIYLIDVRNVKHSYKKDSVGFTMVINTSRYYMNDVTMAALFGALMECNYDDFTFNGFSNEKGESVGGSKSHKNGMNGDLRYLRTDKKGGKTDLFSDNEETGWKGMDESRQNTFNDALYKFGWKSMLSQNYGEKDAKILNHCTNDKNSGHNDHLHLQGFAPTLKEI</sequence>
<dbReference type="InterPro" id="IPR000726">
    <property type="entry name" value="Glyco_hydro_19_cat"/>
</dbReference>
<organism evidence="3 4">
    <name type="scientific">Chryseobacterium ginsengisoli</name>
    <dbReference type="NCBI Taxonomy" id="363853"/>
    <lineage>
        <taxon>Bacteria</taxon>
        <taxon>Pseudomonadati</taxon>
        <taxon>Bacteroidota</taxon>
        <taxon>Flavobacteriia</taxon>
        <taxon>Flavobacteriales</taxon>
        <taxon>Weeksellaceae</taxon>
        <taxon>Chryseobacterium group</taxon>
        <taxon>Chryseobacterium</taxon>
    </lineage>
</organism>
<dbReference type="InterPro" id="IPR023346">
    <property type="entry name" value="Lysozyme-like_dom_sf"/>
</dbReference>
<accession>A0ABP9MSW9</accession>
<evidence type="ECO:0000259" key="2">
    <source>
        <dbReference type="Pfam" id="PF00182"/>
    </source>
</evidence>
<reference evidence="4" key="1">
    <citation type="journal article" date="2019" name="Int. J. Syst. Evol. Microbiol.">
        <title>The Global Catalogue of Microorganisms (GCM) 10K type strain sequencing project: providing services to taxonomists for standard genome sequencing and annotation.</title>
        <authorList>
            <consortium name="The Broad Institute Genomics Platform"/>
            <consortium name="The Broad Institute Genome Sequencing Center for Infectious Disease"/>
            <person name="Wu L."/>
            <person name="Ma J."/>
        </authorList>
    </citation>
    <scope>NUCLEOTIDE SEQUENCE [LARGE SCALE GENOMIC DNA]</scope>
    <source>
        <strain evidence="4">JCM 18019</strain>
    </source>
</reference>
<feature type="region of interest" description="Disordered" evidence="1">
    <location>
        <begin position="217"/>
        <end position="311"/>
    </location>
</feature>
<feature type="compositionally biased region" description="Basic and acidic residues" evidence="1">
    <location>
        <begin position="265"/>
        <end position="274"/>
    </location>
</feature>
<feature type="compositionally biased region" description="Basic and acidic residues" evidence="1">
    <location>
        <begin position="281"/>
        <end position="296"/>
    </location>
</feature>
<dbReference type="Proteomes" id="UP001500353">
    <property type="component" value="Unassembled WGS sequence"/>
</dbReference>
<dbReference type="RefSeq" id="WP_345207000.1">
    <property type="nucleotide sequence ID" value="NZ_BAABHX010000006.1"/>
</dbReference>
<feature type="compositionally biased region" description="Low complexity" evidence="1">
    <location>
        <begin position="241"/>
        <end position="260"/>
    </location>
</feature>
<dbReference type="SUPFAM" id="SSF53955">
    <property type="entry name" value="Lysozyme-like"/>
    <property type="match status" value="1"/>
</dbReference>
<dbReference type="Gene3D" id="1.10.530.10">
    <property type="match status" value="1"/>
</dbReference>
<keyword evidence="4" id="KW-1185">Reference proteome</keyword>
<evidence type="ECO:0000256" key="1">
    <source>
        <dbReference type="SAM" id="MobiDB-lite"/>
    </source>
</evidence>
<comment type="caution">
    <text evidence="3">The sequence shown here is derived from an EMBL/GenBank/DDBJ whole genome shotgun (WGS) entry which is preliminary data.</text>
</comment>
<evidence type="ECO:0000313" key="4">
    <source>
        <dbReference type="Proteomes" id="UP001500353"/>
    </source>
</evidence>
<feature type="domain" description="Glycoside hydrolase family 19 catalytic" evidence="2">
    <location>
        <begin position="731"/>
        <end position="785"/>
    </location>
</feature>
<evidence type="ECO:0000313" key="3">
    <source>
        <dbReference type="EMBL" id="GAA5098696.1"/>
    </source>
</evidence>
<proteinExistence type="predicted"/>
<name>A0ABP9MSW9_9FLAO</name>
<protein>
    <recommendedName>
        <fullName evidence="2">Glycoside hydrolase family 19 catalytic domain-containing protein</fullName>
    </recommendedName>
</protein>
<gene>
    <name evidence="3" type="ORF">GCM10023210_35150</name>
</gene>
<dbReference type="EMBL" id="BAABHX010000006">
    <property type="protein sequence ID" value="GAA5098696.1"/>
    <property type="molecule type" value="Genomic_DNA"/>
</dbReference>
<feature type="compositionally biased region" description="Basic and acidic residues" evidence="1">
    <location>
        <begin position="227"/>
        <end position="240"/>
    </location>
</feature>